<dbReference type="Proteomes" id="UP001237156">
    <property type="component" value="Unassembled WGS sequence"/>
</dbReference>
<sequence>MSITLKTPMNMQQAMHGSPMLAQLMRMAEETRACMAVIRPLLPAALRGAVRPGPMQDGTWCLLIAHTAAAAKLRQLAPALLAALRAKGHEVQTLRFKVQPPPDSKIQEKTRWP</sequence>
<gene>
    <name evidence="1" type="ORF">QB898_05310</name>
</gene>
<dbReference type="Pfam" id="PF05258">
    <property type="entry name" value="DciA"/>
    <property type="match status" value="1"/>
</dbReference>
<accession>A0AAW6RNR8</accession>
<dbReference type="EMBL" id="JARVII010000008">
    <property type="protein sequence ID" value="MDG9699145.1"/>
    <property type="molecule type" value="Genomic_DNA"/>
</dbReference>
<organism evidence="1 2">
    <name type="scientific">Ottowia cancrivicina</name>
    <dbReference type="NCBI Taxonomy" id="3040346"/>
    <lineage>
        <taxon>Bacteria</taxon>
        <taxon>Pseudomonadati</taxon>
        <taxon>Pseudomonadota</taxon>
        <taxon>Betaproteobacteria</taxon>
        <taxon>Burkholderiales</taxon>
        <taxon>Comamonadaceae</taxon>
        <taxon>Ottowia</taxon>
    </lineage>
</organism>
<protein>
    <submittedName>
        <fullName evidence="1">DciA family protein</fullName>
    </submittedName>
</protein>
<comment type="caution">
    <text evidence="1">The sequence shown here is derived from an EMBL/GenBank/DDBJ whole genome shotgun (WGS) entry which is preliminary data.</text>
</comment>
<proteinExistence type="predicted"/>
<evidence type="ECO:0000313" key="1">
    <source>
        <dbReference type="EMBL" id="MDG9699145.1"/>
    </source>
</evidence>
<dbReference type="AlphaFoldDB" id="A0AAW6RNR8"/>
<name>A0AAW6RNR8_9BURK</name>
<evidence type="ECO:0000313" key="2">
    <source>
        <dbReference type="Proteomes" id="UP001237156"/>
    </source>
</evidence>
<dbReference type="InterPro" id="IPR007922">
    <property type="entry name" value="DciA-like"/>
</dbReference>
<reference evidence="1 2" key="1">
    <citation type="submission" date="2023-04" db="EMBL/GenBank/DDBJ databases">
        <title>Ottowia paracancer sp. nov., isolated from human stomach.</title>
        <authorList>
            <person name="Song Y."/>
        </authorList>
    </citation>
    <scope>NUCLEOTIDE SEQUENCE [LARGE SCALE GENOMIC DNA]</scope>
    <source>
        <strain evidence="1 2">10c7w1</strain>
    </source>
</reference>
<dbReference type="RefSeq" id="WP_279524099.1">
    <property type="nucleotide sequence ID" value="NZ_JARVII010000008.1"/>
</dbReference>
<keyword evidence="2" id="KW-1185">Reference proteome</keyword>